<proteinExistence type="predicted"/>
<feature type="non-terminal residue" evidence="1">
    <location>
        <position position="1"/>
    </location>
</feature>
<dbReference type="AlphaFoldDB" id="A0A0F8XVA1"/>
<reference evidence="1" key="1">
    <citation type="journal article" date="2015" name="Nature">
        <title>Complex archaea that bridge the gap between prokaryotes and eukaryotes.</title>
        <authorList>
            <person name="Spang A."/>
            <person name="Saw J.H."/>
            <person name="Jorgensen S.L."/>
            <person name="Zaremba-Niedzwiedzka K."/>
            <person name="Martijn J."/>
            <person name="Lind A.E."/>
            <person name="van Eijk R."/>
            <person name="Schleper C."/>
            <person name="Guy L."/>
            <person name="Ettema T.J."/>
        </authorList>
    </citation>
    <scope>NUCLEOTIDE SEQUENCE</scope>
</reference>
<evidence type="ECO:0000313" key="1">
    <source>
        <dbReference type="EMBL" id="KKK72873.1"/>
    </source>
</evidence>
<dbReference type="EMBL" id="LAZR01057041">
    <property type="protein sequence ID" value="KKK72873.1"/>
    <property type="molecule type" value="Genomic_DNA"/>
</dbReference>
<sequence>RQEHNAHDSRRSWLLRIAWASSHTQDDDDMSKLLTPEEQKWADATNDNTKAWLVPSLRTAATRVAELRAQAERGAGLTERQHLWAIAARSEIDGFIGRFWAEDGYPRWPSSVPVQPRLFQTRAEARDFLKKMKGNPWVAYPSAQVVRVIVTVEVVED</sequence>
<accession>A0A0F8XVA1</accession>
<comment type="caution">
    <text evidence="1">The sequence shown here is derived from an EMBL/GenBank/DDBJ whole genome shotgun (WGS) entry which is preliminary data.</text>
</comment>
<organism evidence="1">
    <name type="scientific">marine sediment metagenome</name>
    <dbReference type="NCBI Taxonomy" id="412755"/>
    <lineage>
        <taxon>unclassified sequences</taxon>
        <taxon>metagenomes</taxon>
        <taxon>ecological metagenomes</taxon>
    </lineage>
</organism>
<gene>
    <name evidence="1" type="ORF">LCGC14_2899540</name>
</gene>
<protein>
    <submittedName>
        <fullName evidence="1">Uncharacterized protein</fullName>
    </submittedName>
</protein>
<name>A0A0F8XVA1_9ZZZZ</name>